<keyword evidence="2" id="KW-1185">Reference proteome</keyword>
<name>A0AAW2A5I0_CULAL</name>
<evidence type="ECO:0000313" key="1">
    <source>
        <dbReference type="EMBL" id="KAK9967991.1"/>
    </source>
</evidence>
<accession>A0AAW2A5I0</accession>
<evidence type="ECO:0000313" key="2">
    <source>
        <dbReference type="Proteomes" id="UP001479290"/>
    </source>
</evidence>
<dbReference type="EMBL" id="JAWDJR010000010">
    <property type="protein sequence ID" value="KAK9967991.1"/>
    <property type="molecule type" value="Genomic_DNA"/>
</dbReference>
<organism evidence="1 2">
    <name type="scientific">Culter alburnus</name>
    <name type="common">Topmouth culter</name>
    <dbReference type="NCBI Taxonomy" id="194366"/>
    <lineage>
        <taxon>Eukaryota</taxon>
        <taxon>Metazoa</taxon>
        <taxon>Chordata</taxon>
        <taxon>Craniata</taxon>
        <taxon>Vertebrata</taxon>
        <taxon>Euteleostomi</taxon>
        <taxon>Actinopterygii</taxon>
        <taxon>Neopterygii</taxon>
        <taxon>Teleostei</taxon>
        <taxon>Ostariophysi</taxon>
        <taxon>Cypriniformes</taxon>
        <taxon>Xenocyprididae</taxon>
        <taxon>Xenocypridinae</taxon>
        <taxon>Culter</taxon>
    </lineage>
</organism>
<proteinExistence type="predicted"/>
<dbReference type="Proteomes" id="UP001479290">
    <property type="component" value="Unassembled WGS sequence"/>
</dbReference>
<protein>
    <submittedName>
        <fullName evidence="1">Uncharacterized protein</fullName>
    </submittedName>
</protein>
<gene>
    <name evidence="1" type="ORF">ABG768_002345</name>
</gene>
<comment type="caution">
    <text evidence="1">The sequence shown here is derived from an EMBL/GenBank/DDBJ whole genome shotgun (WGS) entry which is preliminary data.</text>
</comment>
<sequence>MSGQGMYKRDLLLAQLSHQTDLPQSVIPLLCQSTRLSLSGKRQPIRQPLTLRVTAVAMVTAGPMVAEAKTVDNVRDTAAQLHSTTAARLKVTRLI</sequence>
<reference evidence="1 2" key="1">
    <citation type="submission" date="2024-05" db="EMBL/GenBank/DDBJ databases">
        <title>A high-quality chromosomal-level genome assembly of Topmouth culter (Culter alburnus).</title>
        <authorList>
            <person name="Zhao H."/>
        </authorList>
    </citation>
    <scope>NUCLEOTIDE SEQUENCE [LARGE SCALE GENOMIC DNA]</scope>
    <source>
        <strain evidence="1">CATC2023</strain>
        <tissue evidence="1">Muscle</tissue>
    </source>
</reference>
<dbReference type="AlphaFoldDB" id="A0AAW2A5I0"/>